<dbReference type="EMBL" id="CP042807">
    <property type="protein sequence ID" value="QEE25201.1"/>
    <property type="molecule type" value="Genomic_DNA"/>
</dbReference>
<organism evidence="1 2">
    <name type="scientific">Rhodanobacter glycinis</name>
    <dbReference type="NCBI Taxonomy" id="582702"/>
    <lineage>
        <taxon>Bacteria</taxon>
        <taxon>Pseudomonadati</taxon>
        <taxon>Pseudomonadota</taxon>
        <taxon>Gammaproteobacteria</taxon>
        <taxon>Lysobacterales</taxon>
        <taxon>Rhodanobacteraceae</taxon>
        <taxon>Rhodanobacter</taxon>
    </lineage>
</organism>
<dbReference type="Pfam" id="PF11227">
    <property type="entry name" value="DUF3025"/>
    <property type="match status" value="1"/>
</dbReference>
<dbReference type="Proteomes" id="UP000321807">
    <property type="component" value="Chromosome"/>
</dbReference>
<accession>A0A5B9E3F1</accession>
<name>A0A5B9E3F1_9GAMM</name>
<protein>
    <submittedName>
        <fullName evidence="1">DUF3025 domain-containing protein</fullName>
    </submittedName>
</protein>
<proteinExistence type="predicted"/>
<evidence type="ECO:0000313" key="2">
    <source>
        <dbReference type="Proteomes" id="UP000321807"/>
    </source>
</evidence>
<dbReference type="AlphaFoldDB" id="A0A5B9E3F1"/>
<evidence type="ECO:0000313" key="1">
    <source>
        <dbReference type="EMBL" id="QEE25201.1"/>
    </source>
</evidence>
<dbReference type="KEGG" id="rgl:CS053_12385"/>
<reference evidence="1 2" key="1">
    <citation type="submission" date="2019-08" db="EMBL/GenBank/DDBJ databases">
        <title>Complete genome sequence of Rhodanobacter glycinis strain T01E-68 isolated from tomato root.</title>
        <authorList>
            <person name="Weon H.-Y."/>
            <person name="Lee S.A."/>
        </authorList>
    </citation>
    <scope>NUCLEOTIDE SEQUENCE [LARGE SCALE GENOMIC DNA]</scope>
    <source>
        <strain evidence="1 2">T01E-68</strain>
    </source>
</reference>
<sequence>MRYVAPAREAVDPQVFGRMPLAAWREYAELTDGRDWPSIDALNAARPAGMRERFVTQTRDLLADSLHYEQRIAERGGIATRENNWHDLFNALAWLRHPALKRALNVRQVAEIAHMGPKQRSRAQYALTHFDEAGVVVTLRAPELLPLWDTHDWHGLFWRKRAAWLDGSIQVELFGHALLEHALTPGKLLVGKALVIAIPSSQRKLGSSVCDSAICCIESIDTCAQAIREGQTLCDPLELRPLPLAGVPGWHAGDVDEAFFHKTACFQPARAGRCYPAAMGISERAG</sequence>
<dbReference type="InterPro" id="IPR021390">
    <property type="entry name" value="DUF3025"/>
</dbReference>
<dbReference type="RefSeq" id="WP_147627654.1">
    <property type="nucleotide sequence ID" value="NZ_CP042807.1"/>
</dbReference>
<gene>
    <name evidence="1" type="ORF">CS053_12385</name>
</gene>